<sequence>MLSLSPASTSASLPSNSGSFWGRFKPKSKEPEKPPQMALTRTRLLTLAFGDMETIRTLPSSLAELEAAARDWAKPPPEAVFSLRVPIEYASIQAARLVAGDFIYLTSEESYQIASMGTQGLRVEIVSDAPPPPDEPPPPPPPPVLEMDATFNLELVPGQHVELETTVTSDEFDMARMEDGTTVDGMFWGKLNIVHSGDTHKMEFNGTRIVNQIENTPDTMFDSRVVARLAVASKPTTAKCQLSILAPQQTYCEVILLLSPYWKLGTTWPSAEDLGDNKYKYFLRVHPGGALEHFDSEMVFTALYYEVVPDAGLVDPEDIVAPRNGYAMSFRDFIPHLMNVLDQLGLSIHARTTFINNNMSAFSAHKNIAYRFLPPGKIAAAVDITVTTDPCLFTRLFLVIRGLNDDEVGIFAGAGEKEANAANWREVVGWSEDSKDPTFFRVLEISVLEVT</sequence>
<feature type="compositionally biased region" description="Low complexity" evidence="1">
    <location>
        <begin position="1"/>
        <end position="19"/>
    </location>
</feature>
<keyword evidence="3" id="KW-1185">Reference proteome</keyword>
<feature type="region of interest" description="Disordered" evidence="1">
    <location>
        <begin position="1"/>
        <end position="37"/>
    </location>
</feature>
<dbReference type="OrthoDB" id="3335814at2759"/>
<accession>A0A4S8LKT2</accession>
<evidence type="ECO:0000256" key="1">
    <source>
        <dbReference type="SAM" id="MobiDB-lite"/>
    </source>
</evidence>
<organism evidence="2 3">
    <name type="scientific">Dendrothele bispora (strain CBS 962.96)</name>
    <dbReference type="NCBI Taxonomy" id="1314807"/>
    <lineage>
        <taxon>Eukaryota</taxon>
        <taxon>Fungi</taxon>
        <taxon>Dikarya</taxon>
        <taxon>Basidiomycota</taxon>
        <taxon>Agaricomycotina</taxon>
        <taxon>Agaricomycetes</taxon>
        <taxon>Agaricomycetidae</taxon>
        <taxon>Agaricales</taxon>
        <taxon>Agaricales incertae sedis</taxon>
        <taxon>Dendrothele</taxon>
    </lineage>
</organism>
<evidence type="ECO:0000313" key="2">
    <source>
        <dbReference type="EMBL" id="THU89523.1"/>
    </source>
</evidence>
<dbReference type="Proteomes" id="UP000297245">
    <property type="component" value="Unassembled WGS sequence"/>
</dbReference>
<protein>
    <submittedName>
        <fullName evidence="2">Uncharacterized protein</fullName>
    </submittedName>
</protein>
<dbReference type="AlphaFoldDB" id="A0A4S8LKT2"/>
<name>A0A4S8LKT2_DENBC</name>
<dbReference type="SUPFAM" id="SSF101447">
    <property type="entry name" value="Formin homology 2 domain (FH2 domain)"/>
    <property type="match status" value="1"/>
</dbReference>
<reference evidence="2 3" key="1">
    <citation type="journal article" date="2019" name="Nat. Ecol. Evol.">
        <title>Megaphylogeny resolves global patterns of mushroom evolution.</title>
        <authorList>
            <person name="Varga T."/>
            <person name="Krizsan K."/>
            <person name="Foldi C."/>
            <person name="Dima B."/>
            <person name="Sanchez-Garcia M."/>
            <person name="Sanchez-Ramirez S."/>
            <person name="Szollosi G.J."/>
            <person name="Szarkandi J.G."/>
            <person name="Papp V."/>
            <person name="Albert L."/>
            <person name="Andreopoulos W."/>
            <person name="Angelini C."/>
            <person name="Antonin V."/>
            <person name="Barry K.W."/>
            <person name="Bougher N.L."/>
            <person name="Buchanan P."/>
            <person name="Buyck B."/>
            <person name="Bense V."/>
            <person name="Catcheside P."/>
            <person name="Chovatia M."/>
            <person name="Cooper J."/>
            <person name="Damon W."/>
            <person name="Desjardin D."/>
            <person name="Finy P."/>
            <person name="Geml J."/>
            <person name="Haridas S."/>
            <person name="Hughes K."/>
            <person name="Justo A."/>
            <person name="Karasinski D."/>
            <person name="Kautmanova I."/>
            <person name="Kiss B."/>
            <person name="Kocsube S."/>
            <person name="Kotiranta H."/>
            <person name="LaButti K.M."/>
            <person name="Lechner B.E."/>
            <person name="Liimatainen K."/>
            <person name="Lipzen A."/>
            <person name="Lukacs Z."/>
            <person name="Mihaltcheva S."/>
            <person name="Morgado L.N."/>
            <person name="Niskanen T."/>
            <person name="Noordeloos M.E."/>
            <person name="Ohm R.A."/>
            <person name="Ortiz-Santana B."/>
            <person name="Ovrebo C."/>
            <person name="Racz N."/>
            <person name="Riley R."/>
            <person name="Savchenko A."/>
            <person name="Shiryaev A."/>
            <person name="Soop K."/>
            <person name="Spirin V."/>
            <person name="Szebenyi C."/>
            <person name="Tomsovsky M."/>
            <person name="Tulloss R.E."/>
            <person name="Uehling J."/>
            <person name="Grigoriev I.V."/>
            <person name="Vagvolgyi C."/>
            <person name="Papp T."/>
            <person name="Martin F.M."/>
            <person name="Miettinen O."/>
            <person name="Hibbett D.S."/>
            <person name="Nagy L.G."/>
        </authorList>
    </citation>
    <scope>NUCLEOTIDE SEQUENCE [LARGE SCALE GENOMIC DNA]</scope>
    <source>
        <strain evidence="2 3">CBS 962.96</strain>
    </source>
</reference>
<gene>
    <name evidence="2" type="ORF">K435DRAFT_781560</name>
</gene>
<evidence type="ECO:0000313" key="3">
    <source>
        <dbReference type="Proteomes" id="UP000297245"/>
    </source>
</evidence>
<proteinExistence type="predicted"/>
<dbReference type="EMBL" id="ML179364">
    <property type="protein sequence ID" value="THU89523.1"/>
    <property type="molecule type" value="Genomic_DNA"/>
</dbReference>